<dbReference type="Pfam" id="PF00168">
    <property type="entry name" value="C2"/>
    <property type="match status" value="1"/>
</dbReference>
<keyword evidence="4" id="KW-1185">Reference proteome</keyword>
<dbReference type="PROSITE" id="PS50011">
    <property type="entry name" value="PROTEIN_KINASE_DOM"/>
    <property type="match status" value="1"/>
</dbReference>
<comment type="caution">
    <text evidence="3">The sequence shown here is derived from an EMBL/GenBank/DDBJ whole genome shotgun (WGS) entry which is preliminary data.</text>
</comment>
<keyword evidence="3" id="KW-0418">Kinase</keyword>
<protein>
    <submittedName>
        <fullName evidence="3">Serine/threonine-protein kinase</fullName>
    </submittedName>
</protein>
<proteinExistence type="predicted"/>
<dbReference type="SMART" id="SM00239">
    <property type="entry name" value="C2"/>
    <property type="match status" value="1"/>
</dbReference>
<dbReference type="InterPro" id="IPR035892">
    <property type="entry name" value="C2_domain_sf"/>
</dbReference>
<dbReference type="PANTHER" id="PTHR24362">
    <property type="entry name" value="SERINE/THREONINE-PROTEIN KINASE NEK"/>
    <property type="match status" value="1"/>
</dbReference>
<dbReference type="Gene3D" id="1.10.510.10">
    <property type="entry name" value="Transferase(Phosphotransferase) domain 1"/>
    <property type="match status" value="1"/>
</dbReference>
<dbReference type="SUPFAM" id="SSF56112">
    <property type="entry name" value="Protein kinase-like (PK-like)"/>
    <property type="match status" value="1"/>
</dbReference>
<name>A0AAW2ZK41_9EUKA</name>
<evidence type="ECO:0000259" key="2">
    <source>
        <dbReference type="PROSITE" id="PS50011"/>
    </source>
</evidence>
<dbReference type="InterPro" id="IPR000008">
    <property type="entry name" value="C2_dom"/>
</dbReference>
<dbReference type="Pfam" id="PF00069">
    <property type="entry name" value="Pkinase"/>
    <property type="match status" value="1"/>
</dbReference>
<dbReference type="Gene3D" id="2.60.40.150">
    <property type="entry name" value="C2 domain"/>
    <property type="match status" value="1"/>
</dbReference>
<sequence length="454" mass="51955">MPGTTVEVFAPSPDGSLDWGGNTRYKSQPHINVTVQFARSIATSTKFYEELVPNPYAVLKCGNVDYRTNTAKKTSEPVWDQSFTLLITLDANVPKDSLHLELWDKHTFQKDTLIGVGQTDLKNLYRSLPTEVEISVYNKTNSNVRTGVVFIKITAINFGDKLFDNEKEDRYTVKKFEKKDRLGPFYLIQDKLFPEKDKYLIRLIFNNLGGVLNAYRKLWSIKYLDFKYLIDCQDLFISQRGDENLEIAYLLYFVTNSQWQSDLSTLLVRYRENDKTLPRKYIRDVTHQVTLALEYMHKCNFIHGELRATNVLIMDTNHICVNTFTNTRVHGATTDTHFRAPESLNKSGVALTTASDMFSLGILMYELCTLHKRVQHASLVLEHPEGEYGEKLANEALRDTGDDLIAELIKDLIKIDPINRLTASDVLKRLDPTRGMGLWESLGQGLFVDVTINS</sequence>
<organism evidence="3 4">
    <name type="scientific">Acrasis kona</name>
    <dbReference type="NCBI Taxonomy" id="1008807"/>
    <lineage>
        <taxon>Eukaryota</taxon>
        <taxon>Discoba</taxon>
        <taxon>Heterolobosea</taxon>
        <taxon>Tetramitia</taxon>
        <taxon>Eutetramitia</taxon>
        <taxon>Acrasidae</taxon>
        <taxon>Acrasis</taxon>
    </lineage>
</organism>
<dbReference type="GO" id="GO:0005524">
    <property type="term" value="F:ATP binding"/>
    <property type="evidence" value="ECO:0007669"/>
    <property type="project" value="InterPro"/>
</dbReference>
<dbReference type="GO" id="GO:0004672">
    <property type="term" value="F:protein kinase activity"/>
    <property type="evidence" value="ECO:0007669"/>
    <property type="project" value="InterPro"/>
</dbReference>
<dbReference type="Proteomes" id="UP001431209">
    <property type="component" value="Unassembled WGS sequence"/>
</dbReference>
<dbReference type="SUPFAM" id="SSF49562">
    <property type="entry name" value="C2 domain (Calcium/lipid-binding domain, CaLB)"/>
    <property type="match status" value="1"/>
</dbReference>
<accession>A0AAW2ZK41</accession>
<reference evidence="3 4" key="1">
    <citation type="submission" date="2024-03" db="EMBL/GenBank/DDBJ databases">
        <title>The Acrasis kona genome and developmental transcriptomes reveal deep origins of eukaryotic multicellular pathways.</title>
        <authorList>
            <person name="Sheikh S."/>
            <person name="Fu C.-J."/>
            <person name="Brown M.W."/>
            <person name="Baldauf S.L."/>
        </authorList>
    </citation>
    <scope>NUCLEOTIDE SEQUENCE [LARGE SCALE GENOMIC DNA]</scope>
    <source>
        <strain evidence="3 4">ATCC MYA-3509</strain>
    </source>
</reference>
<dbReference type="EMBL" id="JAOPGA020001506">
    <property type="protein sequence ID" value="KAL0489007.1"/>
    <property type="molecule type" value="Genomic_DNA"/>
</dbReference>
<evidence type="ECO:0000259" key="1">
    <source>
        <dbReference type="PROSITE" id="PS50004"/>
    </source>
</evidence>
<dbReference type="PANTHER" id="PTHR24362:SF309">
    <property type="entry name" value="PROTEIN KINASE DOMAIN-CONTAINING PROTEIN"/>
    <property type="match status" value="1"/>
</dbReference>
<gene>
    <name evidence="3" type="ORF">AKO1_009063</name>
</gene>
<evidence type="ECO:0000313" key="3">
    <source>
        <dbReference type="EMBL" id="KAL0489007.1"/>
    </source>
</evidence>
<evidence type="ECO:0000313" key="4">
    <source>
        <dbReference type="Proteomes" id="UP001431209"/>
    </source>
</evidence>
<dbReference type="AlphaFoldDB" id="A0AAW2ZK41"/>
<keyword evidence="3" id="KW-0808">Transferase</keyword>
<dbReference type="InterPro" id="IPR000719">
    <property type="entry name" value="Prot_kinase_dom"/>
</dbReference>
<dbReference type="InterPro" id="IPR011009">
    <property type="entry name" value="Kinase-like_dom_sf"/>
</dbReference>
<dbReference type="PROSITE" id="PS50004">
    <property type="entry name" value="C2"/>
    <property type="match status" value="1"/>
</dbReference>
<dbReference type="CDD" id="cd00030">
    <property type="entry name" value="C2"/>
    <property type="match status" value="1"/>
</dbReference>
<feature type="domain" description="Protein kinase" evidence="2">
    <location>
        <begin position="171"/>
        <end position="434"/>
    </location>
</feature>
<feature type="domain" description="C2" evidence="1">
    <location>
        <begin position="11"/>
        <end position="134"/>
    </location>
</feature>